<dbReference type="GO" id="GO:0016020">
    <property type="term" value="C:membrane"/>
    <property type="evidence" value="ECO:0007669"/>
    <property type="project" value="UniProtKB-SubCell"/>
</dbReference>
<keyword evidence="6" id="KW-0732">Signal</keyword>
<dbReference type="Gene3D" id="1.20.120.550">
    <property type="entry name" value="Membrane associated eicosanoid/glutathione metabolism-like domain"/>
    <property type="match status" value="1"/>
</dbReference>
<dbReference type="InterPro" id="IPR001129">
    <property type="entry name" value="Membr-assoc_MAPEG"/>
</dbReference>
<evidence type="ECO:0000256" key="4">
    <source>
        <dbReference type="ARBA" id="ARBA00023136"/>
    </source>
</evidence>
<reference evidence="8" key="1">
    <citation type="submission" date="2021-01" db="EMBL/GenBank/DDBJ databases">
        <authorList>
            <person name="Corre E."/>
            <person name="Pelletier E."/>
            <person name="Niang G."/>
            <person name="Scheremetjew M."/>
            <person name="Finn R."/>
            <person name="Kale V."/>
            <person name="Holt S."/>
            <person name="Cochrane G."/>
            <person name="Meng A."/>
            <person name="Brown T."/>
            <person name="Cohen L."/>
        </authorList>
    </citation>
    <scope>NUCLEOTIDE SEQUENCE</scope>
    <source>
        <strain evidence="8">RCC3387</strain>
    </source>
</reference>
<proteinExistence type="predicted"/>
<evidence type="ECO:0000313" key="8">
    <source>
        <dbReference type="EMBL" id="CAD9646547.1"/>
    </source>
</evidence>
<feature type="chain" id="PRO_5036192429" description="Glutathione transferase" evidence="6">
    <location>
        <begin position="20"/>
        <end position="229"/>
    </location>
</feature>
<feature type="signal peptide" evidence="6">
    <location>
        <begin position="1"/>
        <end position="19"/>
    </location>
</feature>
<evidence type="ECO:0000256" key="6">
    <source>
        <dbReference type="SAM" id="SignalP"/>
    </source>
</evidence>
<feature type="transmembrane region" description="Helical" evidence="5">
    <location>
        <begin position="208"/>
        <end position="228"/>
    </location>
</feature>
<dbReference type="EMBL" id="HBGW01101811">
    <property type="protein sequence ID" value="CAD9646547.1"/>
    <property type="molecule type" value="Transcribed_RNA"/>
</dbReference>
<keyword evidence="4 5" id="KW-0472">Membrane</keyword>
<evidence type="ECO:0000256" key="1">
    <source>
        <dbReference type="ARBA" id="ARBA00004370"/>
    </source>
</evidence>
<gene>
    <name evidence="7" type="ORF">BRAN1462_LOCUS64368</name>
    <name evidence="8" type="ORF">BRAN1462_LOCUS64369</name>
</gene>
<feature type="transmembrane region" description="Helical" evidence="5">
    <location>
        <begin position="185"/>
        <end position="202"/>
    </location>
</feature>
<organism evidence="8">
    <name type="scientific">Zooxanthella nutricula</name>
    <dbReference type="NCBI Taxonomy" id="1333877"/>
    <lineage>
        <taxon>Eukaryota</taxon>
        <taxon>Sar</taxon>
        <taxon>Alveolata</taxon>
        <taxon>Dinophyceae</taxon>
        <taxon>Peridiniales</taxon>
        <taxon>Peridiniales incertae sedis</taxon>
        <taxon>Zooxanthella</taxon>
    </lineage>
</organism>
<protein>
    <recommendedName>
        <fullName evidence="9">Glutathione transferase</fullName>
    </recommendedName>
</protein>
<keyword evidence="2 5" id="KW-0812">Transmembrane</keyword>
<dbReference type="AlphaFoldDB" id="A0A6U6X3Z1"/>
<dbReference type="InterPro" id="IPR023352">
    <property type="entry name" value="MAPEG-like_dom_sf"/>
</dbReference>
<evidence type="ECO:0008006" key="9">
    <source>
        <dbReference type="Google" id="ProtNLM"/>
    </source>
</evidence>
<evidence type="ECO:0000256" key="2">
    <source>
        <dbReference type="ARBA" id="ARBA00022692"/>
    </source>
</evidence>
<dbReference type="SUPFAM" id="SSF161084">
    <property type="entry name" value="MAPEG domain-like"/>
    <property type="match status" value="1"/>
</dbReference>
<evidence type="ECO:0000313" key="7">
    <source>
        <dbReference type="EMBL" id="CAD9646546.1"/>
    </source>
</evidence>
<name>A0A6U6X3Z1_9DINO</name>
<accession>A0A6U6X3Z1</accession>
<dbReference type="Pfam" id="PF01124">
    <property type="entry name" value="MAPEG"/>
    <property type="match status" value="1"/>
</dbReference>
<dbReference type="EMBL" id="HBGW01101809">
    <property type="protein sequence ID" value="CAD9646546.1"/>
    <property type="molecule type" value="Transcribed_RNA"/>
</dbReference>
<evidence type="ECO:0000256" key="3">
    <source>
        <dbReference type="ARBA" id="ARBA00022989"/>
    </source>
</evidence>
<comment type="subcellular location">
    <subcellularLocation>
        <location evidence="1">Membrane</location>
    </subcellularLocation>
</comment>
<keyword evidence="3 5" id="KW-1133">Transmembrane helix</keyword>
<feature type="transmembrane region" description="Helical" evidence="5">
    <location>
        <begin position="76"/>
        <end position="101"/>
    </location>
</feature>
<evidence type="ECO:0000256" key="5">
    <source>
        <dbReference type="SAM" id="Phobius"/>
    </source>
</evidence>
<sequence>MAPPRRRAALLAGACLCGAACIALQGSLRPSGLLAAVPPRGAAGQATDAQRQAQVETYQQAARVYAIIHQQHKNTIVTVIGLLAIKIAVLHVLTVRARLMVGNSNRSANRDKPWEEDTRMPAWYMKILQCVCFAFGPAPSEAFLLRCQGLVANSQETEPWFMGLAVAYGLRGVTNIYAARHAQNLMWAFLVARALHAGIYLAGVRQPFRAACWKAATFSMVFLAVVALI</sequence>